<evidence type="ECO:0000256" key="3">
    <source>
        <dbReference type="RuleBase" id="RU000524"/>
    </source>
</evidence>
<protein>
    <recommendedName>
        <fullName evidence="2 3">Single-stranded DNA-binding protein</fullName>
        <shortName evidence="2">SSB</shortName>
    </recommendedName>
</protein>
<dbReference type="PANTHER" id="PTHR10302:SF0">
    <property type="entry name" value="SINGLE-STRANDED DNA-BINDING PROTEIN, MITOCHONDRIAL"/>
    <property type="match status" value="1"/>
</dbReference>
<dbReference type="HAMAP" id="MF_00984">
    <property type="entry name" value="SSB"/>
    <property type="match status" value="1"/>
</dbReference>
<proteinExistence type="inferred from homology"/>
<dbReference type="PROSITE" id="PS50935">
    <property type="entry name" value="SSB"/>
    <property type="match status" value="1"/>
</dbReference>
<dbReference type="CDD" id="cd04496">
    <property type="entry name" value="SSB_OBF"/>
    <property type="match status" value="1"/>
</dbReference>
<reference evidence="4 5" key="1">
    <citation type="journal article" date="2011" name="J. Bacteriol.">
        <title>Complete genome sequence of Algoriphagus sp. PR1, bacterial prey of a colony-forming choanoflagellate.</title>
        <authorList>
            <person name="Alegado R.A."/>
            <person name="Ferriera S."/>
            <person name="Nusbaum C."/>
            <person name="Young S.K."/>
            <person name="Zeng Q."/>
            <person name="Imamovic A."/>
            <person name="Fairclough S.R."/>
            <person name="King N."/>
        </authorList>
    </citation>
    <scope>NUCLEOTIDE SEQUENCE [LARGE SCALE GENOMIC DNA]</scope>
    <source>
        <strain evidence="4 5">PR1</strain>
    </source>
</reference>
<dbReference type="eggNOG" id="COG0629">
    <property type="taxonomic scope" value="Bacteria"/>
</dbReference>
<dbReference type="NCBIfam" id="TIGR00621">
    <property type="entry name" value="ssb"/>
    <property type="match status" value="1"/>
</dbReference>
<name>A3I0F7_9BACT</name>
<dbReference type="Proteomes" id="UP000003919">
    <property type="component" value="Chromosome"/>
</dbReference>
<dbReference type="SUPFAM" id="SSF50249">
    <property type="entry name" value="Nucleic acid-binding proteins"/>
    <property type="match status" value="1"/>
</dbReference>
<comment type="subunit">
    <text evidence="2">Homotetramer.</text>
</comment>
<dbReference type="GO" id="GO:0006260">
    <property type="term" value="P:DNA replication"/>
    <property type="evidence" value="ECO:0007669"/>
    <property type="project" value="UniProtKB-UniRule"/>
</dbReference>
<gene>
    <name evidence="4" type="ORF">ALPR1_15029</name>
</gene>
<evidence type="ECO:0000256" key="2">
    <source>
        <dbReference type="HAMAP-Rule" id="MF_00984"/>
    </source>
</evidence>
<keyword evidence="2" id="KW-0227">DNA damage</keyword>
<organism evidence="4 5">
    <name type="scientific">Algoriphagus machipongonensis</name>
    <dbReference type="NCBI Taxonomy" id="388413"/>
    <lineage>
        <taxon>Bacteria</taxon>
        <taxon>Pseudomonadati</taxon>
        <taxon>Bacteroidota</taxon>
        <taxon>Cytophagia</taxon>
        <taxon>Cytophagales</taxon>
        <taxon>Cyclobacteriaceae</taxon>
        <taxon>Algoriphagus</taxon>
    </lineage>
</organism>
<accession>A3I0F7</accession>
<evidence type="ECO:0000256" key="1">
    <source>
        <dbReference type="ARBA" id="ARBA00023125"/>
    </source>
</evidence>
<dbReference type="InterPro" id="IPR012340">
    <property type="entry name" value="NA-bd_OB-fold"/>
</dbReference>
<comment type="caution">
    <text evidence="2">Lacks conserved residue(s) required for the propagation of feature annotation.</text>
</comment>
<dbReference type="GO" id="GO:0009295">
    <property type="term" value="C:nucleoid"/>
    <property type="evidence" value="ECO:0007669"/>
    <property type="project" value="TreeGrafter"/>
</dbReference>
<keyword evidence="2" id="KW-0233">DNA recombination</keyword>
<dbReference type="EMBL" id="CM001023">
    <property type="protein sequence ID" value="EAZ79953.1"/>
    <property type="molecule type" value="Genomic_DNA"/>
</dbReference>
<dbReference type="AlphaFoldDB" id="A3I0F7"/>
<evidence type="ECO:0000313" key="5">
    <source>
        <dbReference type="Proteomes" id="UP000003919"/>
    </source>
</evidence>
<keyword evidence="2" id="KW-0234">DNA repair</keyword>
<comment type="function">
    <text evidence="2">Plays an important role in DNA replication, recombination and repair. Binds to ssDNA and to an array of partner proteins to recruit them to their sites of action during DNA metabolism.</text>
</comment>
<dbReference type="PANTHER" id="PTHR10302">
    <property type="entry name" value="SINGLE-STRANDED DNA-BINDING PROTEIN"/>
    <property type="match status" value="1"/>
</dbReference>
<evidence type="ECO:0000313" key="4">
    <source>
        <dbReference type="EMBL" id="EAZ79953.1"/>
    </source>
</evidence>
<dbReference type="EMBL" id="AAXU02000001">
    <property type="protein sequence ID" value="EAZ79953.1"/>
    <property type="molecule type" value="Genomic_DNA"/>
</dbReference>
<dbReference type="GO" id="GO:0003697">
    <property type="term" value="F:single-stranded DNA binding"/>
    <property type="evidence" value="ECO:0007669"/>
    <property type="project" value="UniProtKB-UniRule"/>
</dbReference>
<dbReference type="InterPro" id="IPR011344">
    <property type="entry name" value="ssDNA-bd"/>
</dbReference>
<dbReference type="Pfam" id="PF00436">
    <property type="entry name" value="SSB"/>
    <property type="match status" value="1"/>
</dbReference>
<feature type="short sequence motif" description="Important for interaction with partner proteins" evidence="2">
    <location>
        <begin position="220"/>
        <end position="225"/>
    </location>
</feature>
<comment type="caution">
    <text evidence="4">The sequence shown here is derived from an EMBL/GenBank/DDBJ whole genome shotgun (WGS) entry which is preliminary data.</text>
</comment>
<sequence>MAKNIFPMNIRISLIPIKNVKVILKAQHIHYQVKAYTFFFSRHLPSMALNLIYPTTNDYKRIQTTNSRLKLDPSYNFGLSNSSSENEKQIFHNKTINIMNTLRNRVQLIGRLGSKIEIKNLDGGKTLGKVSMATNEYYKNQKGERVEETTWHNIVAWGKQADLLDKYTDKGSEIAIEDKLSNRSYEDKEGNKRYISEVVVQSILLMGDRKANVPAGAETEDDLPF</sequence>
<keyword evidence="2" id="KW-0235">DNA replication</keyword>
<keyword evidence="5" id="KW-1185">Reference proteome</keyword>
<dbReference type="STRING" id="388413.ALPR1_15029"/>
<dbReference type="InterPro" id="IPR000424">
    <property type="entry name" value="Primosome_PriB/ssb"/>
</dbReference>
<dbReference type="GO" id="GO:0006310">
    <property type="term" value="P:DNA recombination"/>
    <property type="evidence" value="ECO:0007669"/>
    <property type="project" value="UniProtKB-UniRule"/>
</dbReference>
<dbReference type="HOGENOM" id="CLU_078758_2_3_10"/>
<dbReference type="GO" id="GO:0006281">
    <property type="term" value="P:DNA repair"/>
    <property type="evidence" value="ECO:0007669"/>
    <property type="project" value="UniProtKB-UniRule"/>
</dbReference>
<dbReference type="Gene3D" id="2.40.50.140">
    <property type="entry name" value="Nucleic acid-binding proteins"/>
    <property type="match status" value="1"/>
</dbReference>
<keyword evidence="1 2" id="KW-0238">DNA-binding</keyword>